<dbReference type="EC" id="3.4.19.12" evidence="2"/>
<keyword evidence="6" id="KW-0788">Thiol protease</keyword>
<feature type="domain" description="DUF3638" evidence="8">
    <location>
        <begin position="1781"/>
        <end position="2005"/>
    </location>
</feature>
<dbReference type="PANTHER" id="PTHR13367">
    <property type="entry name" value="UBIQUITIN THIOESTERASE"/>
    <property type="match status" value="1"/>
</dbReference>
<dbReference type="PANTHER" id="PTHR13367:SF34">
    <property type="match status" value="1"/>
</dbReference>
<evidence type="ECO:0000256" key="6">
    <source>
        <dbReference type="ARBA" id="ARBA00022807"/>
    </source>
</evidence>
<comment type="catalytic activity">
    <reaction evidence="1">
        <text>Thiol-dependent hydrolysis of ester, thioester, amide, peptide and isopeptide bonds formed by the C-terminal Gly of ubiquitin (a 76-residue protein attached to proteins as an intracellular targeting signal).</text>
        <dbReference type="EC" id="3.4.19.12"/>
    </reaction>
</comment>
<dbReference type="Pfam" id="PF12340">
    <property type="entry name" value="DUF3638"/>
    <property type="match status" value="1"/>
</dbReference>
<feature type="domain" description="DUF3645" evidence="9">
    <location>
        <begin position="2124"/>
        <end position="2159"/>
    </location>
</feature>
<dbReference type="InterPro" id="IPR022099">
    <property type="entry name" value="DUF3638"/>
</dbReference>
<evidence type="ECO:0000256" key="7">
    <source>
        <dbReference type="SAM" id="Coils"/>
    </source>
</evidence>
<evidence type="ECO:0000259" key="9">
    <source>
        <dbReference type="Pfam" id="PF12359"/>
    </source>
</evidence>
<feature type="coiled-coil region" evidence="7">
    <location>
        <begin position="571"/>
        <end position="613"/>
    </location>
</feature>
<dbReference type="GO" id="GO:0006508">
    <property type="term" value="P:proteolysis"/>
    <property type="evidence" value="ECO:0007669"/>
    <property type="project" value="UniProtKB-KW"/>
</dbReference>
<evidence type="ECO:0000256" key="3">
    <source>
        <dbReference type="ARBA" id="ARBA00022670"/>
    </source>
</evidence>
<keyword evidence="7" id="KW-0175">Coiled coil</keyword>
<dbReference type="Proteomes" id="UP001140562">
    <property type="component" value="Unassembled WGS sequence"/>
</dbReference>
<dbReference type="InterPro" id="IPR022105">
    <property type="entry name" value="DUF3645"/>
</dbReference>
<accession>A0A9W8X6J1</accession>
<dbReference type="Pfam" id="PF12359">
    <property type="entry name" value="DUF3645"/>
    <property type="match status" value="1"/>
</dbReference>
<evidence type="ECO:0000259" key="8">
    <source>
        <dbReference type="Pfam" id="PF12340"/>
    </source>
</evidence>
<dbReference type="InterPro" id="IPR046541">
    <property type="entry name" value="DUF6606"/>
</dbReference>
<evidence type="ECO:0000256" key="2">
    <source>
        <dbReference type="ARBA" id="ARBA00012759"/>
    </source>
</evidence>
<organism evidence="11 12">
    <name type="scientific">Didymella glomerata</name>
    <dbReference type="NCBI Taxonomy" id="749621"/>
    <lineage>
        <taxon>Eukaryota</taxon>
        <taxon>Fungi</taxon>
        <taxon>Dikarya</taxon>
        <taxon>Ascomycota</taxon>
        <taxon>Pezizomycotina</taxon>
        <taxon>Dothideomycetes</taxon>
        <taxon>Pleosporomycetidae</taxon>
        <taxon>Pleosporales</taxon>
        <taxon>Pleosporineae</taxon>
        <taxon>Didymellaceae</taxon>
        <taxon>Didymella</taxon>
    </lineage>
</organism>
<sequence>MAGSVQQWPSPAATAYLFHHIVLPPKLPQDDDHDATLDRCLIDTTLKALRDLKSSVTTQHEHTVDIAIATITNLKHAHDSNGQISETQLRPLLSRLVQGTGTGTIPLEIKAQNAGILISRKDDCIIFEFFELSPTNVSAMRNGRLLRSFPGLAASVPISTMQEPGLIDTLVDTVAKLSTQIAPGLQPQARKAGQNHDEFRDTSHPGMVTDFLLNVVTSLGEKADVARITKHTREEVLWNKAFQPWRRSPVWLLVRVALQLHFARSQSRSSADDSLYKAFGVQILIRVLGSARSHWSSFGNDHLHVLNAKILRRIRKLETLSKFACLKASWISDVRSVLVDTFKFMEKKWSNLIEDTSANSDIAAVKCLRPEASLDMHLPELDLFLVGVQFRQPTQDRIGFNPAHLYPTFASDHLPTYLSACGEYRYFQLAALESWVEYHLQPWIENHRDDKNTCAQLLVLIQAYHNDANDAYSDLPASLSVMYLTILELWTACDRAACSQIPLLLAYNPEIELAEFQCLVLSLRTQMKRLDTVEKYVRSRKETSTNTVSVYREFGNAQSFAVKYFDQTSDLQDLRAKIEEAADTKRKQKCAELVQLKAQYRSLMDRYNASQCEYVVVTTNHYHGYTKTVHKSNCARCSLKNTAESLNIDIHEWPLSSQDSTAKATVFELAIPGAFSAWRDASVYVVHDTLGYKAKTAQKPQNSYRLDNHRDLSHMVNHNCRSQRIVPLSSLKPHSGTHRKNKTAVSTLKDDDICLPNALRYQYYDNRQGIWTSPNIPSGQIHKKCMYSMPDRSKTLERFLSKPTSSPDGIAPNEVVASQSECPPHFSIEEYKAFGTLPLGRNIFYSNILTQLAAPTLDWSKVETQCLMLQIVTQAGLPDGSVERTSHHALADPAFGLTMMTQLETALKRTEENWESWRAVATLISLACRVLSFTSAADVRQRSLNFLNKARQVSMNWLLRLKTRSALSTDDSQRTELIAGAAEIALLGSSTFDVDHDFFTSVLQQRGAVSSLLKFSITLLVNGLPLARLPSDYLAHPMYKLLFSTSALEVVPTNETGMRFSAKSTFHGHELHFGMAEEDMLVVAIRDGKKLDLTPARVFKDRLPHAFASDRYIHCDQIWSRQYRGMILDDDQRVSTLVGLTSKLVLRNAVSTKDRLVLIPEGVIRFSKSRDHHVSVTVGRQDNTKVHAYPIDTTLGRVLDSGALQSKLLLCYLHALTSHCLRDPLTGHTGTEAALAILRSSAVRSFDILTLENIKLLNKIAVLSPSRSFYPVNEQVMQQIVWITDLSPLSQHGDFHYLVKDILEHERRMALFRSSALLTELGREELTWMSSVDPHLHQRASIRNSVFLISGYGAEKFTTNPDSIYQARDLPLESNKASARYNRFDIMIWLSTMAYGSAADMSIIRTLLGFYRMPELADITVPRTICFDLVQGTAFQVNEIRTAMQMAVRPYEDSEEAKLPKQGFETEIQHLRRIEELFRTRKEAAIKHFVEELRQQWPCEQPSTPCSGGKFIDCGAAMESVSRKFMSWYNNRNFQKYMDNTASMIQRFRAAHVVIPRFVTTPTLLKPTTQDEDRHCDSIAIFCRSPLAISRDLTSVDTDSLIAPNHPNLPLAQPSEVSAVCEARTRLDDFCETLDTCARSSCEQKYVENLRASCESFYDQERDSRVDDRLVNEHAQDLLRGYLTACEHHVQNFDSKLAGILKVGTSQSTAIASQIDMSPRITPMLWLGQLNRDRYDLLTKEWQGVVIDYGLAITNLHRAQRLVALCDRPVELNEELRHNGHINWSPAEYPETLLLEAESGIIVREVQAQIAEHMMHPEGNHNMVMQLNMGEGKSSTIVPIVAASLADKKKLVRVIVARPQSGQMLQMLIAKLGGLVNRRIYHMPFSRDIRLSEDDAQNIRLMYEECMANRGVLLIQPEHILSFKLMGIESLLTERTATGKVLLDTMKWFDDVSRDIVDESDENFSVKFELVYTMGSQQAIGFAPERWLLIQDILGLLPRLAEQVQASLPLSIEVQNGTNGRFPRVRILSDDGAEALLTLLTEHITKYGLSGLPICSQPLGIQDAIMTYISTAQLTPKQIHAVEQSRFWTSTTKEPLFLVRGLLAGGVLRFALTQKRWRVNYGLDPTRIPRTDLAVPYKAKDSPSPRSEFSHPDVVILLTLLSNYYGGLQDDELFDTFEHILRSDQANIHYDEWVRTAAHDLPAAFRQLSGISIKDRVMCIQQLFPYLRYSRAAINYYLAYLVFPKAMKEFPSKLSASGWDLGAVKEFATTGFSGTNDTLHLLPLAIKHLGLQSQSHTNALVLSYLLQPETTVEQIPPVSAGTDAANLLNVIDSLQPEVRVVLDVGALILEMDNTQVAQCWLSKRKNDQIEAVVFFKDEELSVLDTSGRIESFQTSPFAKQVDRCLVYLDEAHTRGTDLKLPRHYRAAVTLGANLTKDRLVQACMRLRKLGKGQSVVFMAPQEICTKIRKRPRGTTDTAITVTDVLCWSIGETWRDLTRSMPLWAVQGHRYETHKHLLNGAATTLAQAREFLEDEAQSIEDRYKPKSGDASHFAGWDATNPSIKQIQSRCQEFEAMGFSSATFQEEQERELSPEIEEERQIERPPRMVAKKHNIHPDLLQLAKTGQLAGSSTAFMPAFYALKSTSAAKHFDLAQLPKNLLVTVDFMRTVKIPAGARESEFVSDSYQRPIQWVLSVAYKTDPGTIQHLIILSPVEANAIRSLVGQHKKVTLHLYAPRFNVSFAPLDGLNLYNIGRYFDTRRIPQSLTVQLNLFAGSLYLSSFEEYQAVCDFLGLLRGPLGPDKQAYADGFIDPPSGEWGLKTSPVQFLRALLMKVRKEGEGVEKTHMGRLLGGVRLEESDFENKIS</sequence>
<evidence type="ECO:0000256" key="5">
    <source>
        <dbReference type="ARBA" id="ARBA00022801"/>
    </source>
</evidence>
<comment type="caution">
    <text evidence="11">The sequence shown here is derived from an EMBL/GenBank/DDBJ whole genome shotgun (WGS) entry which is preliminary data.</text>
</comment>
<proteinExistence type="predicted"/>
<dbReference type="InterPro" id="IPR051346">
    <property type="entry name" value="OTU_Deubiquitinase"/>
</dbReference>
<name>A0A9W8X6J1_9PLEO</name>
<protein>
    <recommendedName>
        <fullName evidence="2">ubiquitinyl hydrolase 1</fullName>
        <ecNumber evidence="2">3.4.19.12</ecNumber>
    </recommendedName>
</protein>
<evidence type="ECO:0000256" key="4">
    <source>
        <dbReference type="ARBA" id="ARBA00022786"/>
    </source>
</evidence>
<dbReference type="EMBL" id="JAPEUV010000006">
    <property type="protein sequence ID" value="KAJ4342456.1"/>
    <property type="molecule type" value="Genomic_DNA"/>
</dbReference>
<dbReference type="Pfam" id="PF20255">
    <property type="entry name" value="DUF6606"/>
    <property type="match status" value="1"/>
</dbReference>
<reference evidence="11" key="1">
    <citation type="submission" date="2022-10" db="EMBL/GenBank/DDBJ databases">
        <title>Tapping the CABI collections for fungal endophytes: first genome assemblies for Collariella, Neodidymelliopsis, Ascochyta clinopodiicola, Didymella pomorum, Didymosphaeria variabile, Neocosmospora piperis and Neocucurbitaria cava.</title>
        <authorList>
            <person name="Hill R."/>
        </authorList>
    </citation>
    <scope>NUCLEOTIDE SEQUENCE</scope>
    <source>
        <strain evidence="11">IMI 360193</strain>
    </source>
</reference>
<dbReference type="OrthoDB" id="3182339at2759"/>
<evidence type="ECO:0000313" key="11">
    <source>
        <dbReference type="EMBL" id="KAJ4342456.1"/>
    </source>
</evidence>
<keyword evidence="5" id="KW-0378">Hydrolase</keyword>
<keyword evidence="12" id="KW-1185">Reference proteome</keyword>
<keyword evidence="3" id="KW-0645">Protease</keyword>
<evidence type="ECO:0000313" key="12">
    <source>
        <dbReference type="Proteomes" id="UP001140562"/>
    </source>
</evidence>
<evidence type="ECO:0000256" key="1">
    <source>
        <dbReference type="ARBA" id="ARBA00000707"/>
    </source>
</evidence>
<evidence type="ECO:0000259" key="10">
    <source>
        <dbReference type="Pfam" id="PF20255"/>
    </source>
</evidence>
<keyword evidence="4" id="KW-0833">Ubl conjugation pathway</keyword>
<gene>
    <name evidence="11" type="ORF">N0V87_001075</name>
</gene>
<feature type="domain" description="DUF6606" evidence="10">
    <location>
        <begin position="17"/>
        <end position="288"/>
    </location>
</feature>
<dbReference type="GO" id="GO:0004843">
    <property type="term" value="F:cysteine-type deubiquitinase activity"/>
    <property type="evidence" value="ECO:0007669"/>
    <property type="project" value="UniProtKB-EC"/>
</dbReference>